<keyword evidence="2 3" id="KW-0808">Transferase</keyword>
<keyword evidence="1" id="KW-0328">Glycosyltransferase</keyword>
<comment type="caution">
    <text evidence="3">The sequence shown here is derived from an EMBL/GenBank/DDBJ whole genome shotgun (WGS) entry which is preliminary data.</text>
</comment>
<dbReference type="Pfam" id="PF01075">
    <property type="entry name" value="Glyco_transf_9"/>
    <property type="match status" value="1"/>
</dbReference>
<protein>
    <submittedName>
        <fullName evidence="3">Heptosyltransferase</fullName>
    </submittedName>
</protein>
<gene>
    <name evidence="3" type="ORF">CGU03_13080</name>
</gene>
<dbReference type="Proteomes" id="UP000216173">
    <property type="component" value="Unassembled WGS sequence"/>
</dbReference>
<dbReference type="RefSeq" id="WP_081022346.1">
    <property type="nucleotide sequence ID" value="NZ_LBGR01000011.1"/>
</dbReference>
<dbReference type="GO" id="GO:0009244">
    <property type="term" value="P:lipopolysaccharide core region biosynthetic process"/>
    <property type="evidence" value="ECO:0007669"/>
    <property type="project" value="TreeGrafter"/>
</dbReference>
<evidence type="ECO:0000313" key="4">
    <source>
        <dbReference type="Proteomes" id="UP000216173"/>
    </source>
</evidence>
<evidence type="ECO:0000256" key="2">
    <source>
        <dbReference type="ARBA" id="ARBA00022679"/>
    </source>
</evidence>
<dbReference type="GO" id="GO:0005829">
    <property type="term" value="C:cytosol"/>
    <property type="evidence" value="ECO:0007669"/>
    <property type="project" value="TreeGrafter"/>
</dbReference>
<dbReference type="SUPFAM" id="SSF53756">
    <property type="entry name" value="UDP-Glycosyltransferase/glycogen phosphorylase"/>
    <property type="match status" value="1"/>
</dbReference>
<dbReference type="AlphaFoldDB" id="A0A271VQQ9"/>
<sequence>MRNSRLGFRLLLLVALLYQIPKRWLFRFKNEQPVRRILIIHQLLLGDALMTTGLLAALRQRYPKAEITLAGPPFLANLYETQPYGVKYHPFTPKQWTHLFTLWNKGPFDQAYILLDNRYSWTALAVGCTKIIGYAGHSWLKDWPLNDIRTLPQQVTSITELLIKLSGDQTPPPYSPQEWLVPKSPLPETVATPYVLLHVGASTPLKHWPDAYWQQLAADLSKIGYQPLWTGGPGEEPLIERIDPKKQYPSLVGQLSIPQMWTLVEDATLLVCLDTGISHIAKHTFTPTVSLFGPGSPALAGVSPYFSAAPFIAIDANPHCRDQTLFFKRSLPWVRQCKRSIPQCPTPGACMQSISYETVWQSCLHQLKRNLG</sequence>
<organism evidence="3 4">
    <name type="scientific">Vibrio metoecus</name>
    <dbReference type="NCBI Taxonomy" id="1481663"/>
    <lineage>
        <taxon>Bacteria</taxon>
        <taxon>Pseudomonadati</taxon>
        <taxon>Pseudomonadota</taxon>
        <taxon>Gammaproteobacteria</taxon>
        <taxon>Vibrionales</taxon>
        <taxon>Vibrionaceae</taxon>
        <taxon>Vibrio</taxon>
    </lineage>
</organism>
<dbReference type="InterPro" id="IPR051199">
    <property type="entry name" value="LPS_LOS_Heptosyltrfase"/>
</dbReference>
<dbReference type="Gene3D" id="3.40.50.2000">
    <property type="entry name" value="Glycogen Phosphorylase B"/>
    <property type="match status" value="2"/>
</dbReference>
<accession>A0A271VQQ9</accession>
<reference evidence="4" key="1">
    <citation type="submission" date="2017-07" db="EMBL/GenBank/DDBJ databases">
        <authorList>
            <person name="Boucher Y."/>
            <person name="Orata F.D."/>
        </authorList>
    </citation>
    <scope>NUCLEOTIDE SEQUENCE [LARGE SCALE GENOMIC DNA]</scope>
    <source>
        <strain evidence="4">OYP9E10</strain>
    </source>
</reference>
<evidence type="ECO:0000256" key="1">
    <source>
        <dbReference type="ARBA" id="ARBA00022676"/>
    </source>
</evidence>
<dbReference type="CDD" id="cd03789">
    <property type="entry name" value="GT9_LPS_heptosyltransferase"/>
    <property type="match status" value="1"/>
</dbReference>
<dbReference type="InterPro" id="IPR002201">
    <property type="entry name" value="Glyco_trans_9"/>
</dbReference>
<dbReference type="EMBL" id="NMSH01000021">
    <property type="protein sequence ID" value="PAR20169.1"/>
    <property type="molecule type" value="Genomic_DNA"/>
</dbReference>
<dbReference type="GO" id="GO:0008713">
    <property type="term" value="F:ADP-heptose-lipopolysaccharide heptosyltransferase activity"/>
    <property type="evidence" value="ECO:0007669"/>
    <property type="project" value="TreeGrafter"/>
</dbReference>
<proteinExistence type="predicted"/>
<dbReference type="PANTHER" id="PTHR30160">
    <property type="entry name" value="TETRAACYLDISACCHARIDE 4'-KINASE-RELATED"/>
    <property type="match status" value="1"/>
</dbReference>
<evidence type="ECO:0000313" key="3">
    <source>
        <dbReference type="EMBL" id="PAR20169.1"/>
    </source>
</evidence>
<name>A0A271VQQ9_VIBMT</name>